<dbReference type="PANTHER" id="PTHR43976:SF16">
    <property type="entry name" value="SHORT-CHAIN DEHYDROGENASE_REDUCTASE FAMILY PROTEIN"/>
    <property type="match status" value="1"/>
</dbReference>
<dbReference type="GO" id="GO:0016491">
    <property type="term" value="F:oxidoreductase activity"/>
    <property type="evidence" value="ECO:0007669"/>
    <property type="project" value="UniProtKB-KW"/>
</dbReference>
<evidence type="ECO:0000256" key="2">
    <source>
        <dbReference type="ARBA" id="ARBA00023002"/>
    </source>
</evidence>
<reference evidence="5 6" key="1">
    <citation type="journal article" date="2014" name="Int. J. Syst. Evol. Microbiol.">
        <title>Complete genome sequence of Corynebacterium casei LMG S-19264T (=DSM 44701T), isolated from a smear-ripened cheese.</title>
        <authorList>
            <consortium name="US DOE Joint Genome Institute (JGI-PGF)"/>
            <person name="Walter F."/>
            <person name="Albersmeier A."/>
            <person name="Kalinowski J."/>
            <person name="Ruckert C."/>
        </authorList>
    </citation>
    <scope>NUCLEOTIDE SEQUENCE [LARGE SCALE GENOMIC DNA]</scope>
    <source>
        <strain evidence="5 6">JCM 4677</strain>
    </source>
</reference>
<dbReference type="SUPFAM" id="SSF51735">
    <property type="entry name" value="NAD(P)-binding Rossmann-fold domains"/>
    <property type="match status" value="1"/>
</dbReference>
<sequence length="278" mass="29115">MSVWFITGASRGFGKELTEAALAQGDQVVAAARDPYAVEKALPEAGDRLLAVALDVTDPEQAATAVHAAVERFGRIDVLVNNAGYGLFGSVEETSDTQVRALFDTNVFGMLNVTRAALPTLRRQRAGHVVNISSSAGFVAGPGRGLYGASKFAVEAITEALRGELAPLGVHATVVEPGSFRTGFLSPVSKQQAPVRIPDYDETVGALHTAIDGNDGRQPGNPAKAAAVILELAAADRPPLRLQLGSDCVGLVEGKLASVAEELDLWRALAVSTDFQKD</sequence>
<organism evidence="5 6">
    <name type="scientific">Streptomyces aurantiacus</name>
    <dbReference type="NCBI Taxonomy" id="47760"/>
    <lineage>
        <taxon>Bacteria</taxon>
        <taxon>Bacillati</taxon>
        <taxon>Actinomycetota</taxon>
        <taxon>Actinomycetes</taxon>
        <taxon>Kitasatosporales</taxon>
        <taxon>Streptomycetaceae</taxon>
        <taxon>Streptomyces</taxon>
        <taxon>Streptomyces aurantiacus group</taxon>
    </lineage>
</organism>
<dbReference type="AlphaFoldDB" id="A0A7G1PAU1"/>
<dbReference type="EMBL" id="AP023440">
    <property type="protein sequence ID" value="BCL32172.1"/>
    <property type="molecule type" value="Genomic_DNA"/>
</dbReference>
<dbReference type="InterPro" id="IPR057326">
    <property type="entry name" value="KR_dom"/>
</dbReference>
<dbReference type="PANTHER" id="PTHR43976">
    <property type="entry name" value="SHORT CHAIN DEHYDROGENASE"/>
    <property type="match status" value="1"/>
</dbReference>
<dbReference type="PROSITE" id="PS00061">
    <property type="entry name" value="ADH_SHORT"/>
    <property type="match status" value="1"/>
</dbReference>
<name>A0A7G1PAU1_9ACTN</name>
<gene>
    <name evidence="5" type="ORF">GCM10017557_70310</name>
</gene>
<dbReference type="SMART" id="SM00822">
    <property type="entry name" value="PKS_KR"/>
    <property type="match status" value="1"/>
</dbReference>
<dbReference type="InterPro" id="IPR051911">
    <property type="entry name" value="SDR_oxidoreductase"/>
</dbReference>
<keyword evidence="6" id="KW-1185">Reference proteome</keyword>
<accession>A0A7G1PAU1</accession>
<evidence type="ECO:0000313" key="5">
    <source>
        <dbReference type="EMBL" id="BCL32172.1"/>
    </source>
</evidence>
<feature type="domain" description="Ketoreductase" evidence="4">
    <location>
        <begin position="2"/>
        <end position="181"/>
    </location>
</feature>
<proteinExistence type="inferred from homology"/>
<evidence type="ECO:0000313" key="6">
    <source>
        <dbReference type="Proteomes" id="UP000516444"/>
    </source>
</evidence>
<dbReference type="OrthoDB" id="3178062at2"/>
<evidence type="ECO:0000256" key="1">
    <source>
        <dbReference type="ARBA" id="ARBA00006484"/>
    </source>
</evidence>
<dbReference type="Proteomes" id="UP000516444">
    <property type="component" value="Chromosome"/>
</dbReference>
<protein>
    <submittedName>
        <fullName evidence="5">Short-chain dehydrogenase/reductase</fullName>
    </submittedName>
</protein>
<dbReference type="NCBIfam" id="NF004824">
    <property type="entry name" value="PRK06180.1"/>
    <property type="match status" value="1"/>
</dbReference>
<dbReference type="CDD" id="cd05374">
    <property type="entry name" value="17beta-HSD-like_SDR_c"/>
    <property type="match status" value="1"/>
</dbReference>
<dbReference type="InterPro" id="IPR020904">
    <property type="entry name" value="Sc_DH/Rdtase_CS"/>
</dbReference>
<dbReference type="InterPro" id="IPR036291">
    <property type="entry name" value="NAD(P)-bd_dom_sf"/>
</dbReference>
<evidence type="ECO:0000259" key="4">
    <source>
        <dbReference type="SMART" id="SM00822"/>
    </source>
</evidence>
<dbReference type="KEGG" id="sgm:GCM10017557_70310"/>
<dbReference type="RefSeq" id="WP_055511765.1">
    <property type="nucleotide sequence ID" value="NZ_AP023440.1"/>
</dbReference>
<dbReference type="PRINTS" id="PR00080">
    <property type="entry name" value="SDRFAMILY"/>
</dbReference>
<evidence type="ECO:0000256" key="3">
    <source>
        <dbReference type="RuleBase" id="RU000363"/>
    </source>
</evidence>
<comment type="similarity">
    <text evidence="1 3">Belongs to the short-chain dehydrogenases/reductases (SDR) family.</text>
</comment>
<dbReference type="PRINTS" id="PR00081">
    <property type="entry name" value="GDHRDH"/>
</dbReference>
<dbReference type="Gene3D" id="3.40.50.720">
    <property type="entry name" value="NAD(P)-binding Rossmann-like Domain"/>
    <property type="match status" value="1"/>
</dbReference>
<dbReference type="Pfam" id="PF00106">
    <property type="entry name" value="adh_short"/>
    <property type="match status" value="1"/>
</dbReference>
<dbReference type="NCBIfam" id="NF006114">
    <property type="entry name" value="PRK08263.1"/>
    <property type="match status" value="1"/>
</dbReference>
<dbReference type="InterPro" id="IPR002347">
    <property type="entry name" value="SDR_fam"/>
</dbReference>
<keyword evidence="2" id="KW-0560">Oxidoreductase</keyword>